<dbReference type="Pfam" id="PF00535">
    <property type="entry name" value="Glycos_transf_2"/>
    <property type="match status" value="1"/>
</dbReference>
<evidence type="ECO:0000256" key="6">
    <source>
        <dbReference type="ARBA" id="ARBA00022989"/>
    </source>
</evidence>
<gene>
    <name evidence="10" type="ORF">EUA94_08300</name>
</gene>
<dbReference type="EMBL" id="SDWV01000006">
    <property type="protein sequence ID" value="RYC12654.1"/>
    <property type="molecule type" value="Genomic_DNA"/>
</dbReference>
<dbReference type="SUPFAM" id="SSF53448">
    <property type="entry name" value="Nucleotide-diphospho-sugar transferases"/>
    <property type="match status" value="1"/>
</dbReference>
<name>A0A4Q2T6N9_9ACTN</name>
<evidence type="ECO:0000256" key="7">
    <source>
        <dbReference type="ARBA" id="ARBA00023136"/>
    </source>
</evidence>
<reference evidence="10 11" key="1">
    <citation type="submission" date="2019-01" db="EMBL/GenBank/DDBJ databases">
        <title>Novel species of Nocardioides.</title>
        <authorList>
            <person name="Liu Q."/>
            <person name="X Y.-H."/>
        </authorList>
    </citation>
    <scope>NUCLEOTIDE SEQUENCE [LARGE SCALE GENOMIC DNA]</scope>
    <source>
        <strain evidence="10 11">HLT2-9</strain>
    </source>
</reference>
<dbReference type="OrthoDB" id="9811884at2"/>
<feature type="transmembrane region" description="Helical" evidence="8">
    <location>
        <begin position="272"/>
        <end position="298"/>
    </location>
</feature>
<accession>A0A4Q2T6N9</accession>
<dbReference type="InterPro" id="IPR050256">
    <property type="entry name" value="Glycosyltransferase_2"/>
</dbReference>
<feature type="domain" description="Glycosyltransferase 2-like" evidence="9">
    <location>
        <begin position="14"/>
        <end position="178"/>
    </location>
</feature>
<dbReference type="GO" id="GO:0016757">
    <property type="term" value="F:glycosyltransferase activity"/>
    <property type="evidence" value="ECO:0007669"/>
    <property type="project" value="UniProtKB-KW"/>
</dbReference>
<keyword evidence="6 8" id="KW-1133">Transmembrane helix</keyword>
<dbReference type="Proteomes" id="UP000291101">
    <property type="component" value="Unassembled WGS sequence"/>
</dbReference>
<sequence>MSDTTAPSTRRTISFLLPVYDEAENIEVFHAALVESAAHLEDRYDVQFLYVDDGSSDGSLAVLKGLHDRDPRVVVLALSRNFGHQKAVTAALDACHADAAIIMDTDLQDPPRVSLDLVAAWEAGADVVYAQRLTRDDSAFKRATAHVFYRVLTRAASIDIPRNTGDFRLLDRKVVDELRLYREHNRFLRGMVSHVGFTQVAVPFHRDKRHGGSTGYPISKMVKLAGDGIFGFSTAPLQLISRVGMAFSLLSLLGIVYALVVRLAYPENAVPGWAFLAITLFLIGGVQISMLGILGSYLGRVYVEVQDRPLYSVADTIGDPW</sequence>
<evidence type="ECO:0000313" key="10">
    <source>
        <dbReference type="EMBL" id="RYC12654.1"/>
    </source>
</evidence>
<evidence type="ECO:0000256" key="4">
    <source>
        <dbReference type="ARBA" id="ARBA00022679"/>
    </source>
</evidence>
<dbReference type="GO" id="GO:0005886">
    <property type="term" value="C:plasma membrane"/>
    <property type="evidence" value="ECO:0007669"/>
    <property type="project" value="TreeGrafter"/>
</dbReference>
<dbReference type="PANTHER" id="PTHR48090:SF1">
    <property type="entry name" value="PROPHAGE BACTOPRENOL GLUCOSYL TRANSFERASE HOMOLOG"/>
    <property type="match status" value="1"/>
</dbReference>
<evidence type="ECO:0000256" key="8">
    <source>
        <dbReference type="SAM" id="Phobius"/>
    </source>
</evidence>
<dbReference type="InterPro" id="IPR001173">
    <property type="entry name" value="Glyco_trans_2-like"/>
</dbReference>
<comment type="similarity">
    <text evidence="2">Belongs to the glycosyltransferase 2 family.</text>
</comment>
<keyword evidence="11" id="KW-1185">Reference proteome</keyword>
<evidence type="ECO:0000259" key="9">
    <source>
        <dbReference type="Pfam" id="PF00535"/>
    </source>
</evidence>
<dbReference type="PANTHER" id="PTHR48090">
    <property type="entry name" value="UNDECAPRENYL-PHOSPHATE 4-DEOXY-4-FORMAMIDO-L-ARABINOSE TRANSFERASE-RELATED"/>
    <property type="match status" value="1"/>
</dbReference>
<dbReference type="RefSeq" id="WP_129426398.1">
    <property type="nucleotide sequence ID" value="NZ_SDWV01000006.1"/>
</dbReference>
<dbReference type="CDD" id="cd04187">
    <property type="entry name" value="DPM1_like_bac"/>
    <property type="match status" value="1"/>
</dbReference>
<protein>
    <submittedName>
        <fullName evidence="10">Glycosyltransferase</fullName>
    </submittedName>
</protein>
<comment type="subcellular location">
    <subcellularLocation>
        <location evidence="1">Membrane</location>
        <topology evidence="1">Multi-pass membrane protein</topology>
    </subcellularLocation>
</comment>
<dbReference type="InterPro" id="IPR029044">
    <property type="entry name" value="Nucleotide-diphossugar_trans"/>
</dbReference>
<keyword evidence="7 8" id="KW-0472">Membrane</keyword>
<evidence type="ECO:0000256" key="2">
    <source>
        <dbReference type="ARBA" id="ARBA00006739"/>
    </source>
</evidence>
<keyword evidence="5 8" id="KW-0812">Transmembrane</keyword>
<keyword evidence="3" id="KW-0328">Glycosyltransferase</keyword>
<organism evidence="10 11">
    <name type="scientific">Nocardioides zhouii</name>
    <dbReference type="NCBI Taxonomy" id="1168729"/>
    <lineage>
        <taxon>Bacteria</taxon>
        <taxon>Bacillati</taxon>
        <taxon>Actinomycetota</taxon>
        <taxon>Actinomycetes</taxon>
        <taxon>Propionibacteriales</taxon>
        <taxon>Nocardioidaceae</taxon>
        <taxon>Nocardioides</taxon>
    </lineage>
</organism>
<evidence type="ECO:0000256" key="3">
    <source>
        <dbReference type="ARBA" id="ARBA00022676"/>
    </source>
</evidence>
<feature type="transmembrane region" description="Helical" evidence="8">
    <location>
        <begin position="239"/>
        <end position="260"/>
    </location>
</feature>
<dbReference type="AlphaFoldDB" id="A0A4Q2T6N9"/>
<keyword evidence="4 10" id="KW-0808">Transferase</keyword>
<evidence type="ECO:0000313" key="11">
    <source>
        <dbReference type="Proteomes" id="UP000291101"/>
    </source>
</evidence>
<dbReference type="Gene3D" id="3.90.550.10">
    <property type="entry name" value="Spore Coat Polysaccharide Biosynthesis Protein SpsA, Chain A"/>
    <property type="match status" value="1"/>
</dbReference>
<comment type="caution">
    <text evidence="10">The sequence shown here is derived from an EMBL/GenBank/DDBJ whole genome shotgun (WGS) entry which is preliminary data.</text>
</comment>
<evidence type="ECO:0000256" key="5">
    <source>
        <dbReference type="ARBA" id="ARBA00022692"/>
    </source>
</evidence>
<proteinExistence type="inferred from homology"/>
<evidence type="ECO:0000256" key="1">
    <source>
        <dbReference type="ARBA" id="ARBA00004141"/>
    </source>
</evidence>